<gene>
    <name evidence="2" type="ORF">RS81_01941</name>
</gene>
<comment type="caution">
    <text evidence="2">The sequence shown here is derived from an EMBL/GenBank/DDBJ whole genome shotgun (WGS) entry which is preliminary data.</text>
</comment>
<dbReference type="STRING" id="92835.RS81_01941"/>
<accession>A0A0M2GZH0</accession>
<protein>
    <recommendedName>
        <fullName evidence="4">WXG100 family type VII secretion target</fullName>
    </recommendedName>
</protein>
<name>A0A0M2GZH0_9MICO</name>
<keyword evidence="1" id="KW-1133">Transmembrane helix</keyword>
<keyword evidence="3" id="KW-1185">Reference proteome</keyword>
<proteinExistence type="predicted"/>
<feature type="transmembrane region" description="Helical" evidence="1">
    <location>
        <begin position="214"/>
        <end position="233"/>
    </location>
</feature>
<feature type="transmembrane region" description="Helical" evidence="1">
    <location>
        <begin position="264"/>
        <end position="284"/>
    </location>
</feature>
<keyword evidence="1" id="KW-0472">Membrane</keyword>
<dbReference type="Proteomes" id="UP000033956">
    <property type="component" value="Unassembled WGS sequence"/>
</dbReference>
<evidence type="ECO:0000313" key="3">
    <source>
        <dbReference type="Proteomes" id="UP000033956"/>
    </source>
</evidence>
<dbReference type="EMBL" id="JYIZ01000049">
    <property type="protein sequence ID" value="KJL39524.1"/>
    <property type="molecule type" value="Genomic_DNA"/>
</dbReference>
<evidence type="ECO:0000313" key="2">
    <source>
        <dbReference type="EMBL" id="KJL39524.1"/>
    </source>
</evidence>
<dbReference type="OrthoDB" id="5044126at2"/>
<organism evidence="2 3">
    <name type="scientific">Microbacterium terrae</name>
    <dbReference type="NCBI Taxonomy" id="69369"/>
    <lineage>
        <taxon>Bacteria</taxon>
        <taxon>Bacillati</taxon>
        <taxon>Actinomycetota</taxon>
        <taxon>Actinomycetes</taxon>
        <taxon>Micrococcales</taxon>
        <taxon>Microbacteriaceae</taxon>
        <taxon>Microbacterium</taxon>
    </lineage>
</organism>
<sequence length="410" mass="43880">MATHQSPKGRGVEIVEGNGGDVRDRGQQIINIGSAMAEAESLLTRLVDNGADMEGKAVDKLRELSGEVNVELGRAAELYQAVGPFVRAYGVELAAIRTLMNTSVSDADTYWLRYQQKLSEWQSAQMRPVPYPADSDDDVEACTAAERRHADAVETAECDKNDAYLLWKGAADDFDDQYDRWETAFDAAVAGMRSSNANAIKDGWRDNLDGFVDFALDVLAVAGVVLAVLAMVVGGPIVGLLALAVGVLALAGTLWQYSRGDAELWEVGLAVLGVIPFGAFGEFASGGFKAGMRAWTGFPRGGLSFGDDLARWGLSMGSRSPGQWVSNMRSLGPEAGYVVNSFDEVLSTVITGQDPFMWEVIGALGTTGEQVTYAFSGLGAHYNNIATLVGGVQGTFEFATGLDRIVYPTW</sequence>
<evidence type="ECO:0000256" key="1">
    <source>
        <dbReference type="SAM" id="Phobius"/>
    </source>
</evidence>
<dbReference type="PATRIC" id="fig|92835.4.peg.1965"/>
<evidence type="ECO:0008006" key="4">
    <source>
        <dbReference type="Google" id="ProtNLM"/>
    </source>
</evidence>
<dbReference type="RefSeq" id="WP_045275870.1">
    <property type="nucleotide sequence ID" value="NZ_BAAAUP010000008.1"/>
</dbReference>
<keyword evidence="1" id="KW-0812">Transmembrane</keyword>
<dbReference type="AlphaFoldDB" id="A0A0M2GZH0"/>
<reference evidence="2 3" key="1">
    <citation type="submission" date="2015-02" db="EMBL/GenBank/DDBJ databases">
        <title>Draft genome sequences of ten Microbacterium spp. with emphasis on heavy metal contaminated environments.</title>
        <authorList>
            <person name="Corretto E."/>
        </authorList>
    </citation>
    <scope>NUCLEOTIDE SEQUENCE [LARGE SCALE GENOMIC DNA]</scope>
    <source>
        <strain evidence="2 3">DSM 12510</strain>
    </source>
</reference>